<dbReference type="EMBL" id="SRYA01000019">
    <property type="protein sequence ID" value="TGY96212.1"/>
    <property type="molecule type" value="Genomic_DNA"/>
</dbReference>
<evidence type="ECO:0000313" key="2">
    <source>
        <dbReference type="Proteomes" id="UP000304953"/>
    </source>
</evidence>
<sequence>MVRKNREELERGKEIKSLLDKSLQKESETSRKRTVVFIDSDSKNEEEGADIVKYIGNKECFKEDVLIATSVLDNGISIKDYELRNFIIMATTREQFIQMLGRKRKREDTECLNVYILLRDKKDFERFFLTSEKQVKFKTEFSGQEDKLLEKIMKSEFSYQCARKLCFVKGTSLIFNELAVKQWDYLYQYYQKMVDRFEYEGGTAFLKEQLEWIGCKNVEEKCKELMQSLLGKMREVIENYKGKVLSEEDRKAVREKIRLDIVRILKSCDVSEEKDKKVIKGLIEEYSKSSDNRPLTKKFNDVMKFIGLNYCLVREGKEYGIVDGNP</sequence>
<gene>
    <name evidence="1" type="ORF">E5329_11260</name>
</gene>
<accession>A0AC61RWB0</accession>
<comment type="caution">
    <text evidence="1">The sequence shown here is derived from an EMBL/GenBank/DDBJ whole genome shotgun (WGS) entry which is preliminary data.</text>
</comment>
<protein>
    <submittedName>
        <fullName evidence="1">Uncharacterized protein</fullName>
    </submittedName>
</protein>
<dbReference type="Proteomes" id="UP000304953">
    <property type="component" value="Unassembled WGS sequence"/>
</dbReference>
<name>A0AC61RWB0_9FIRM</name>
<evidence type="ECO:0000313" key="1">
    <source>
        <dbReference type="EMBL" id="TGY96212.1"/>
    </source>
</evidence>
<keyword evidence="2" id="KW-1185">Reference proteome</keyword>
<organism evidence="1 2">
    <name type="scientific">Petralouisia muris</name>
    <dbReference type="NCBI Taxonomy" id="3032872"/>
    <lineage>
        <taxon>Bacteria</taxon>
        <taxon>Bacillati</taxon>
        <taxon>Bacillota</taxon>
        <taxon>Clostridia</taxon>
        <taxon>Lachnospirales</taxon>
        <taxon>Lachnospiraceae</taxon>
        <taxon>Petralouisia</taxon>
    </lineage>
</organism>
<reference evidence="1" key="1">
    <citation type="submission" date="2019-04" db="EMBL/GenBank/DDBJ databases">
        <title>Microbes associate with the intestines of laboratory mice.</title>
        <authorList>
            <person name="Navarre W."/>
            <person name="Wong E."/>
            <person name="Huang K."/>
            <person name="Tropini C."/>
            <person name="Ng K."/>
            <person name="Yu B."/>
        </authorList>
    </citation>
    <scope>NUCLEOTIDE SEQUENCE</scope>
    <source>
        <strain evidence="1">NM01_1-7b</strain>
    </source>
</reference>
<proteinExistence type="predicted"/>